<dbReference type="Proteomes" id="UP000201169">
    <property type="component" value="Chromosome"/>
</dbReference>
<protein>
    <submittedName>
        <fullName evidence="1">Uncharacterized protein</fullName>
    </submittedName>
</protein>
<dbReference type="OrthoDB" id="9875276at2"/>
<organism evidence="1 2">
    <name type="scientific">Campylobacter avium LMG 24591</name>
    <dbReference type="NCBI Taxonomy" id="522484"/>
    <lineage>
        <taxon>Bacteria</taxon>
        <taxon>Pseudomonadati</taxon>
        <taxon>Campylobacterota</taxon>
        <taxon>Epsilonproteobacteria</taxon>
        <taxon>Campylobacterales</taxon>
        <taxon>Campylobacteraceae</taxon>
        <taxon>Campylobacter</taxon>
    </lineage>
</organism>
<dbReference type="AlphaFoldDB" id="A0A222MWD1"/>
<evidence type="ECO:0000313" key="1">
    <source>
        <dbReference type="EMBL" id="ASQ29992.1"/>
    </source>
</evidence>
<dbReference type="EMBL" id="CP022347">
    <property type="protein sequence ID" value="ASQ29992.1"/>
    <property type="molecule type" value="Genomic_DNA"/>
</dbReference>
<reference evidence="1 2" key="1">
    <citation type="submission" date="2017-07" db="EMBL/GenBank/DDBJ databases">
        <title>Analysis of two Campylobacter avium genomes and identification of a novel hippuricase gene.</title>
        <authorList>
            <person name="Miller W.G."/>
            <person name="Chapman M.H."/>
            <person name="Yee E."/>
            <person name="Revez J."/>
            <person name="Bono J.L."/>
            <person name="Rossi M."/>
        </authorList>
    </citation>
    <scope>NUCLEOTIDE SEQUENCE [LARGE SCALE GENOMIC DNA]</scope>
    <source>
        <strain evidence="1 2">LMG 24591</strain>
    </source>
</reference>
<dbReference type="RefSeq" id="WP_157676303.1">
    <property type="nucleotide sequence ID" value="NZ_CP022347.1"/>
</dbReference>
<keyword evidence="2" id="KW-1185">Reference proteome</keyword>
<evidence type="ECO:0000313" key="2">
    <source>
        <dbReference type="Proteomes" id="UP000201169"/>
    </source>
</evidence>
<gene>
    <name evidence="1" type="ORF">CAV_0324</name>
</gene>
<proteinExistence type="predicted"/>
<name>A0A222MWD1_9BACT</name>
<dbReference type="KEGG" id="cavi:CAV_0324"/>
<accession>A0A222MWD1</accession>
<sequence length="58" mass="6872">MIVRVENPNDRTAYLELSRDDIELLLEEFVLHYENLDQFITAFDLLEVTSKVNDDLNE</sequence>